<accession>A0A9N9SA89</accession>
<dbReference type="SUPFAM" id="SSF48403">
    <property type="entry name" value="Ankyrin repeat"/>
    <property type="match status" value="1"/>
</dbReference>
<reference evidence="1" key="1">
    <citation type="submission" date="2022-01" db="EMBL/GenBank/DDBJ databases">
        <authorList>
            <person name="King R."/>
        </authorList>
    </citation>
    <scope>NUCLEOTIDE SEQUENCE</scope>
</reference>
<evidence type="ECO:0000313" key="2">
    <source>
        <dbReference type="Proteomes" id="UP001153620"/>
    </source>
</evidence>
<organism evidence="1 2">
    <name type="scientific">Chironomus riparius</name>
    <dbReference type="NCBI Taxonomy" id="315576"/>
    <lineage>
        <taxon>Eukaryota</taxon>
        <taxon>Metazoa</taxon>
        <taxon>Ecdysozoa</taxon>
        <taxon>Arthropoda</taxon>
        <taxon>Hexapoda</taxon>
        <taxon>Insecta</taxon>
        <taxon>Pterygota</taxon>
        <taxon>Neoptera</taxon>
        <taxon>Endopterygota</taxon>
        <taxon>Diptera</taxon>
        <taxon>Nematocera</taxon>
        <taxon>Chironomoidea</taxon>
        <taxon>Chironomidae</taxon>
        <taxon>Chironominae</taxon>
        <taxon>Chironomus</taxon>
    </lineage>
</organism>
<dbReference type="EMBL" id="OU895880">
    <property type="protein sequence ID" value="CAG9812340.1"/>
    <property type="molecule type" value="Genomic_DNA"/>
</dbReference>
<gene>
    <name evidence="1" type="ORF">CHIRRI_LOCUS15145</name>
</gene>
<evidence type="ECO:0000313" key="1">
    <source>
        <dbReference type="EMBL" id="CAG9812340.1"/>
    </source>
</evidence>
<protein>
    <submittedName>
        <fullName evidence="1">Uncharacterized protein</fullName>
    </submittedName>
</protein>
<reference evidence="1" key="2">
    <citation type="submission" date="2022-10" db="EMBL/GenBank/DDBJ databases">
        <authorList>
            <consortium name="ENA_rothamsted_submissions"/>
            <consortium name="culmorum"/>
            <person name="King R."/>
        </authorList>
    </citation>
    <scope>NUCLEOTIDE SEQUENCE</scope>
</reference>
<proteinExistence type="predicted"/>
<name>A0A9N9SA89_9DIPT</name>
<dbReference type="InterPro" id="IPR036770">
    <property type="entry name" value="Ankyrin_rpt-contain_sf"/>
</dbReference>
<keyword evidence="2" id="KW-1185">Reference proteome</keyword>
<sequence length="1726" mass="204553">MSLEYLTFNCNDLQESFSYLISSNNREVKLVLKFKIIISNFYEKITQRNLKKLNKWFRKNSVIILYEDANEKKFGILWKSSKIKQLLFLQSDKEFLTKDDKHLIEFIAVFFETCLHSGYLGIQKNQSSIRKQFEITLDLIADSRNYNLLFLACESGNLPVVETLLKYGISSDSLETNLQDLAWQGQHSDVILKLLSKNLPYPKSIDVNECSENLKKFINISIEFHESIKCKNRQRLDEILSLYPKLYYFYSLSNESALKIALDSRDMKIYEFLIARNLKFADHENTDTIFESLNLTYKEDLNAIHVKYLKDLPEKHINILLANTSLSHDENDEEGKMKRVQNAFRVLNKEPKIKIILQIIAASKKFHIVFDFYRDSTYRIDPTTSAHTTGIFYFTGRILIGAKQLLQPETEYEAFGTLAHELCHCAMNILYENKSNPYPPKDRKAIENFENISQICKDKKDAEKIIKFVFENYPKNQQHSELIVRPVHMMAHYMSEPEVLEQKRRIFIEIFNHFENVIIPAMEAILPEIEERLTYKPTFVYNKLSDLNQKKVQNAIVKYKNVKLKFCELFSCDSVPYEKLTPEHIAQFLDNKVLNLNDPHMHYLDKLVTFEWRNLTEKLKQKFLSSNLNFQNVKVKFKNLENSCSKAFNFLTSEQIIKIISGNTIDIDEKFVPESEFYVDRKFMPEDGRQIFFDYEYGHEYNHNKYIEEEHKKTRQIFLNKSFEEFTHDFLSQNLDTRTKIIDKIKQNYLYKIRYYDLSGDYIKCLHRNMCDIIQQTETEKIFILSSEAGAGKTVSFEHLTIQTKSQYPTRWVSFIDLKDHTKFYIPSLRNFGHFFKKIENIENLLRSILGLSDKKSTLSNNDFETNIFSESFESGNMIILWNGFDEISPTYNEFILTLIKFIYENTKIIQYVCTRPLYCKQLSDAFKLRPWQLVPFNEDEKVNFLNKFFISKKVEEQLIAKFVSNVLKIVKKFEFQHKVFRDFNTPLILKLVAEIYEDEKLFESANLYGIFETFVRKKVRIWIEKSEFARKTSENLIIKSSKFSIIEIFQKFAFFREFRILSGTTLGLKLKKLQFMQKKIPKDLPFEEISRIGILYIDGENKFEFSHRTFGEFFIAQYFIENIYLADDDVNIDEAELRLEIFFRMSNEYGFLKIIIDFMDYYLKIGNEDDNKILSETFSELLRTKFKRVMMNLLNTNHPEIFRFLFEFFKRDHDLLVELLHVYQKETFYTAIFNPNNFAVVLNPQEVKSLAQKYLSQNELEYFLTGKNQKGTILTGIHFYESLGIIKTNYEFSLNSFGNKVHIFDLIKEIKGKLTLEEQKELFLTFMSPKIYLYFNEKVFKFSDDIVELNDNDKLSLGCPADFASSTSAGLVQNLKSFFNHSKVLPSKSVKYAFETSNSTKSSKFKNDLKIDEHVSSYNMRTAKSSNMPSNSDHVVKKSIFFEPTLKTSTNSNSHNKIHESISINSDNLKFKFFWETFENLFTSEEIKIAIGNSIMDYLEIYGCKKSAGNFFLSFLLNKCEQFLTDSQIFEIFLSRNIMHEAGRGNFEVMWNFLCKHTTKDERKEILLQDNENDDKNFYFYYYAEMEIKKNFSNYPYYYYHYDFTPFKVFHRIMTVPDAASFDFIKNIYLEHFRKTEIQKIILSSNDFLYYLIGRVIEGPCRKFVAFLEEIFDGNKKLLKEYLDRKIKPTNLTIFQYFNDFKGTNETLYFENLKIFIDLYEKISK</sequence>
<dbReference type="Gene3D" id="1.25.40.20">
    <property type="entry name" value="Ankyrin repeat-containing domain"/>
    <property type="match status" value="1"/>
</dbReference>
<dbReference type="Proteomes" id="UP001153620">
    <property type="component" value="Chromosome 4"/>
</dbReference>
<dbReference type="OrthoDB" id="7739966at2759"/>